<reference evidence="1 2" key="1">
    <citation type="journal article" date="2012" name="Genome Biol. Evol.">
        <title>Genome Sequence of the Mesophilic Thermotogales Bacterium Mesotoga prima MesG1.Ag.4.2 Reveals the Largest Thermotogales Genome To Date.</title>
        <authorList>
            <person name="Zhaxybayeva O."/>
            <person name="Swithers K.S."/>
            <person name="Foght J."/>
            <person name="Green A.G."/>
            <person name="Bruce D."/>
            <person name="Detter C."/>
            <person name="Han S."/>
            <person name="Teshima H."/>
            <person name="Han J."/>
            <person name="Woyke T."/>
            <person name="Pitluck S."/>
            <person name="Nolan M."/>
            <person name="Ivanova N."/>
            <person name="Pati A."/>
            <person name="Land M.L."/>
            <person name="Dlutek M."/>
            <person name="Doolittle W.F."/>
            <person name="Noll K.M."/>
            <person name="Nesbo C.L."/>
        </authorList>
    </citation>
    <scope>NUCLEOTIDE SEQUENCE [LARGE SCALE GENOMIC DNA]</scope>
    <source>
        <strain evidence="2">mesG1.Ag.4.2</strain>
    </source>
</reference>
<evidence type="ECO:0000313" key="1">
    <source>
        <dbReference type="EMBL" id="AFK07485.1"/>
    </source>
</evidence>
<organism evidence="1 2">
    <name type="scientific">Mesotoga prima MesG1.Ag.4.2</name>
    <dbReference type="NCBI Taxonomy" id="660470"/>
    <lineage>
        <taxon>Bacteria</taxon>
        <taxon>Thermotogati</taxon>
        <taxon>Thermotogota</taxon>
        <taxon>Thermotogae</taxon>
        <taxon>Kosmotogales</taxon>
        <taxon>Kosmotogaceae</taxon>
        <taxon>Mesotoga</taxon>
    </lineage>
</organism>
<dbReference type="KEGG" id="mpg:Theba_1834"/>
<name>I2F6D2_9BACT</name>
<dbReference type="RefSeq" id="WP_006488381.1">
    <property type="nucleotide sequence ID" value="NC_017934.1"/>
</dbReference>
<dbReference type="STRING" id="660470.Theba_1834"/>
<protein>
    <recommendedName>
        <fullName evidence="3">Thioredoxin-like fold domain-containing protein</fullName>
    </recommendedName>
</protein>
<dbReference type="AlphaFoldDB" id="I2F6D2"/>
<sequence>MSCKEIRAYCFGDQCPWNSVALEQARKAADSLGLNFVKFDLSGTISDLPLFFPFTLIYSDLKIAGPVSSDFIVDVLEGRKTVRPFGDAKRRPAKNCDRIETLSRESLRDACLVCTNGTGNGSEKNRLV</sequence>
<keyword evidence="2" id="KW-1185">Reference proteome</keyword>
<proteinExistence type="predicted"/>
<evidence type="ECO:0000313" key="2">
    <source>
        <dbReference type="Proteomes" id="UP000002881"/>
    </source>
</evidence>
<dbReference type="Proteomes" id="UP000002881">
    <property type="component" value="Chromosome"/>
</dbReference>
<evidence type="ECO:0008006" key="3">
    <source>
        <dbReference type="Google" id="ProtNLM"/>
    </source>
</evidence>
<accession>I2F6D2</accession>
<dbReference type="EMBL" id="CP003532">
    <property type="protein sequence ID" value="AFK07485.1"/>
    <property type="molecule type" value="Genomic_DNA"/>
</dbReference>
<gene>
    <name evidence="1" type="ORF">Theba_1834</name>
</gene>
<dbReference type="GeneID" id="87107599"/>
<dbReference type="HOGENOM" id="CLU_1957001_0_0_0"/>